<dbReference type="EMBL" id="JACEEZ010019117">
    <property type="protein sequence ID" value="KAG0716060.1"/>
    <property type="molecule type" value="Genomic_DNA"/>
</dbReference>
<keyword evidence="2" id="KW-1185">Reference proteome</keyword>
<gene>
    <name evidence="1" type="primary">PPP2R5D_1</name>
    <name evidence="1" type="ORF">GWK47_001118</name>
</gene>
<reference evidence="1" key="1">
    <citation type="submission" date="2020-07" db="EMBL/GenBank/DDBJ databases">
        <title>The High-quality genome of the commercially important snow crab, Chionoecetes opilio.</title>
        <authorList>
            <person name="Jeong J.-H."/>
            <person name="Ryu S."/>
        </authorList>
    </citation>
    <scope>NUCLEOTIDE SEQUENCE</scope>
    <source>
        <strain evidence="1">MADBK_172401_WGS</strain>
        <tissue evidence="1">Digestive gland</tissue>
    </source>
</reference>
<evidence type="ECO:0000313" key="1">
    <source>
        <dbReference type="EMBL" id="KAG0716060.1"/>
    </source>
</evidence>
<proteinExistence type="predicted"/>
<organism evidence="1 2">
    <name type="scientific">Chionoecetes opilio</name>
    <name type="common">Atlantic snow crab</name>
    <name type="synonym">Cancer opilio</name>
    <dbReference type="NCBI Taxonomy" id="41210"/>
    <lineage>
        <taxon>Eukaryota</taxon>
        <taxon>Metazoa</taxon>
        <taxon>Ecdysozoa</taxon>
        <taxon>Arthropoda</taxon>
        <taxon>Crustacea</taxon>
        <taxon>Multicrustacea</taxon>
        <taxon>Malacostraca</taxon>
        <taxon>Eumalacostraca</taxon>
        <taxon>Eucarida</taxon>
        <taxon>Decapoda</taxon>
        <taxon>Pleocyemata</taxon>
        <taxon>Brachyura</taxon>
        <taxon>Eubrachyura</taxon>
        <taxon>Majoidea</taxon>
        <taxon>Majidae</taxon>
        <taxon>Chionoecetes</taxon>
    </lineage>
</organism>
<evidence type="ECO:0000313" key="2">
    <source>
        <dbReference type="Proteomes" id="UP000770661"/>
    </source>
</evidence>
<comment type="caution">
    <text evidence="1">The sequence shown here is derived from an EMBL/GenBank/DDBJ whole genome shotgun (WGS) entry which is preliminary data.</text>
</comment>
<dbReference type="AlphaFoldDB" id="A0A8J4Y707"/>
<sequence length="257" mass="29298">MTLMIEDSKRSNNAAMIEIEDSPLSLWRVFWARGLWPNTREEASWNVSETIEHFLLQCPRFHSHRVVLRSQLLTLNVATFDLPTLLAAAGLQHAQRNVSETIEHFLLQCPCFHSHRVMLCSQLLTLNVATCDLPTLLAAADVHPSRQHAVIRLTCAFLRKTEDYDDVAVYCYTIPPRGRQKYPTNIAKISFKTQDLPHSIYVGGEHCPAKKVRNKEKPLLRKKSELPHDQYTIKALSDHKRADDYLTTSPELAATTS</sequence>
<name>A0A8J4Y707_CHIOP</name>
<protein>
    <submittedName>
        <fullName evidence="1">Serine/threonine-protein phosphatase 2A regulatory subunit delta isoform</fullName>
    </submittedName>
</protein>
<accession>A0A8J4Y707</accession>
<dbReference type="OrthoDB" id="10249039at2759"/>
<dbReference type="Proteomes" id="UP000770661">
    <property type="component" value="Unassembled WGS sequence"/>
</dbReference>